<dbReference type="RefSeq" id="WP_295576445.1">
    <property type="nucleotide sequence ID" value="NZ_FLQR01000008.1"/>
</dbReference>
<gene>
    <name evidence="1" type="ORF">MIPYR_40071</name>
</gene>
<proteinExistence type="predicted"/>
<accession>A0A1Y5PAW0</accession>
<organism evidence="1">
    <name type="scientific">uncultured Microbacterium sp</name>
    <dbReference type="NCBI Taxonomy" id="191216"/>
    <lineage>
        <taxon>Bacteria</taxon>
        <taxon>Bacillati</taxon>
        <taxon>Actinomycetota</taxon>
        <taxon>Actinomycetes</taxon>
        <taxon>Micrococcales</taxon>
        <taxon>Microbacteriaceae</taxon>
        <taxon>Microbacterium</taxon>
        <taxon>environmental samples</taxon>
    </lineage>
</organism>
<dbReference type="EMBL" id="FLQR01000008">
    <property type="protein sequence ID" value="SBS73261.1"/>
    <property type="molecule type" value="Genomic_DNA"/>
</dbReference>
<evidence type="ECO:0008006" key="2">
    <source>
        <dbReference type="Google" id="ProtNLM"/>
    </source>
</evidence>
<evidence type="ECO:0000313" key="1">
    <source>
        <dbReference type="EMBL" id="SBS73261.1"/>
    </source>
</evidence>
<dbReference type="Gene3D" id="2.60.120.560">
    <property type="entry name" value="Exo-inulinase, domain 1"/>
    <property type="match status" value="1"/>
</dbReference>
<name>A0A1Y5PAW0_9MICO</name>
<protein>
    <recommendedName>
        <fullName evidence="2">3-keto-disaccharide hydrolase domain-containing protein</fullName>
    </recommendedName>
</protein>
<dbReference type="AlphaFoldDB" id="A0A1Y5PAW0"/>
<sequence length="219" mass="24150">MADRIHFALRDLPEGARLRSVTAEPADIRGRAALRVELTDDVTLHGVPGVDYIDRPTFVELPVDLRTGVIEVDILSRLNGKTDFPARAFAGVVFHVRDDARAFGSVYLRPLNGRSLNPPSPRADRAVQYFTYPDWPFDRLRDDFPGGYEAGADIEPDTWMRLRVDIDDDRILASVDGAPVLSITRPLESPQRGTVGLFVDIGTEAFFSDLTVTAVDGAA</sequence>
<reference evidence="1" key="1">
    <citation type="submission" date="2016-03" db="EMBL/GenBank/DDBJ databases">
        <authorList>
            <person name="Ploux O."/>
        </authorList>
    </citation>
    <scope>NUCLEOTIDE SEQUENCE</scope>
    <source>
        <strain evidence="1">UC1</strain>
    </source>
</reference>